<comment type="caution">
    <text evidence="1">The sequence shown here is derived from an EMBL/GenBank/DDBJ whole genome shotgun (WGS) entry which is preliminary data.</text>
</comment>
<dbReference type="Proteomes" id="UP001286313">
    <property type="component" value="Unassembled WGS sequence"/>
</dbReference>
<name>A0AAE1BNX1_PETCI</name>
<gene>
    <name evidence="1" type="ORF">Pcinc_039239</name>
</gene>
<sequence>MRRNNMRKCDGAGEEEGNVWVMIISVHGRNDRNRCGIDAESIYRGRERSWGRGGEEAGKEEMWGSGVYVKTGRGGMGFRKGKRQEVDFVHG</sequence>
<organism evidence="1 2">
    <name type="scientific">Petrolisthes cinctipes</name>
    <name type="common">Flat porcelain crab</name>
    <dbReference type="NCBI Taxonomy" id="88211"/>
    <lineage>
        <taxon>Eukaryota</taxon>
        <taxon>Metazoa</taxon>
        <taxon>Ecdysozoa</taxon>
        <taxon>Arthropoda</taxon>
        <taxon>Crustacea</taxon>
        <taxon>Multicrustacea</taxon>
        <taxon>Malacostraca</taxon>
        <taxon>Eumalacostraca</taxon>
        <taxon>Eucarida</taxon>
        <taxon>Decapoda</taxon>
        <taxon>Pleocyemata</taxon>
        <taxon>Anomura</taxon>
        <taxon>Galatheoidea</taxon>
        <taxon>Porcellanidae</taxon>
        <taxon>Petrolisthes</taxon>
    </lineage>
</organism>
<protein>
    <submittedName>
        <fullName evidence="1">Uncharacterized protein</fullName>
    </submittedName>
</protein>
<reference evidence="1" key="1">
    <citation type="submission" date="2023-10" db="EMBL/GenBank/DDBJ databases">
        <title>Genome assemblies of two species of porcelain crab, Petrolisthes cinctipes and Petrolisthes manimaculis (Anomura: Porcellanidae).</title>
        <authorList>
            <person name="Angst P."/>
        </authorList>
    </citation>
    <scope>NUCLEOTIDE SEQUENCE</scope>
    <source>
        <strain evidence="1">PB745_01</strain>
        <tissue evidence="1">Gill</tissue>
    </source>
</reference>
<evidence type="ECO:0000313" key="2">
    <source>
        <dbReference type="Proteomes" id="UP001286313"/>
    </source>
</evidence>
<evidence type="ECO:0000313" key="1">
    <source>
        <dbReference type="EMBL" id="KAK3854272.1"/>
    </source>
</evidence>
<proteinExistence type="predicted"/>
<keyword evidence="2" id="KW-1185">Reference proteome</keyword>
<dbReference type="AlphaFoldDB" id="A0AAE1BNX1"/>
<accession>A0AAE1BNX1</accession>
<dbReference type="EMBL" id="JAWQEG010006642">
    <property type="protein sequence ID" value="KAK3854272.1"/>
    <property type="molecule type" value="Genomic_DNA"/>
</dbReference>